<dbReference type="GO" id="GO:0004765">
    <property type="term" value="F:shikimate kinase activity"/>
    <property type="evidence" value="ECO:0007669"/>
    <property type="project" value="UniProtKB-UniRule"/>
</dbReference>
<keyword evidence="9" id="KW-1185">Reference proteome</keyword>
<evidence type="ECO:0000256" key="2">
    <source>
        <dbReference type="ARBA" id="ARBA00022679"/>
    </source>
</evidence>
<feature type="binding site" evidence="7">
    <location>
        <position position="83"/>
    </location>
    <ligand>
        <name>substrate</name>
    </ligand>
</feature>
<dbReference type="InterPro" id="IPR027417">
    <property type="entry name" value="P-loop_NTPase"/>
</dbReference>
<feature type="binding site" evidence="7">
    <location>
        <position position="61"/>
    </location>
    <ligand>
        <name>substrate</name>
    </ligand>
</feature>
<dbReference type="InterPro" id="IPR000623">
    <property type="entry name" value="Shikimate_kinase/TSH1"/>
</dbReference>
<dbReference type="PRINTS" id="PR01100">
    <property type="entry name" value="SHIKIMTKNASE"/>
</dbReference>
<dbReference type="RefSeq" id="WP_055943939.1">
    <property type="nucleotide sequence ID" value="NZ_JAQDCV010000002.1"/>
</dbReference>
<name>A0AAW3JSL1_9FIRM</name>
<dbReference type="Gene3D" id="3.40.50.300">
    <property type="entry name" value="P-loop containing nucleotide triphosphate hydrolases"/>
    <property type="match status" value="1"/>
</dbReference>
<keyword evidence="3 7" id="KW-0547">Nucleotide-binding</keyword>
<dbReference type="GO" id="GO:0005524">
    <property type="term" value="F:ATP binding"/>
    <property type="evidence" value="ECO:0007669"/>
    <property type="project" value="UniProtKB-UniRule"/>
</dbReference>
<keyword evidence="1 7" id="KW-0028">Amino-acid biosynthesis</keyword>
<dbReference type="GO" id="GO:0000287">
    <property type="term" value="F:magnesium ion binding"/>
    <property type="evidence" value="ECO:0007669"/>
    <property type="project" value="UniProtKB-UniRule"/>
</dbReference>
<evidence type="ECO:0000256" key="4">
    <source>
        <dbReference type="ARBA" id="ARBA00022777"/>
    </source>
</evidence>
<dbReference type="HAMAP" id="MF_00109">
    <property type="entry name" value="Shikimate_kinase"/>
    <property type="match status" value="1"/>
</dbReference>
<dbReference type="EC" id="2.7.1.71" evidence="7"/>
<feature type="binding site" evidence="7">
    <location>
        <position position="19"/>
    </location>
    <ligand>
        <name>Mg(2+)</name>
        <dbReference type="ChEBI" id="CHEBI:18420"/>
    </ligand>
</feature>
<dbReference type="GO" id="GO:0005829">
    <property type="term" value="C:cytosol"/>
    <property type="evidence" value="ECO:0007669"/>
    <property type="project" value="TreeGrafter"/>
</dbReference>
<organism evidence="8 9">
    <name type="scientific">Butyribacter intestini</name>
    <dbReference type="NCBI Taxonomy" id="1703332"/>
    <lineage>
        <taxon>Bacteria</taxon>
        <taxon>Bacillati</taxon>
        <taxon>Bacillota</taxon>
        <taxon>Clostridia</taxon>
        <taxon>Lachnospirales</taxon>
        <taxon>Lachnospiraceae</taxon>
        <taxon>Butyribacter</taxon>
    </lineage>
</organism>
<keyword evidence="7" id="KW-0460">Magnesium</keyword>
<feature type="binding site" evidence="7">
    <location>
        <position position="37"/>
    </location>
    <ligand>
        <name>substrate</name>
    </ligand>
</feature>
<keyword evidence="6 7" id="KW-0057">Aromatic amino acid biosynthesis</keyword>
<comment type="caution">
    <text evidence="8">The sequence shown here is derived from an EMBL/GenBank/DDBJ whole genome shotgun (WGS) entry which is preliminary data.</text>
</comment>
<keyword evidence="7" id="KW-0479">Metal-binding</keyword>
<comment type="cofactor">
    <cofactor evidence="7">
        <name>Mg(2+)</name>
        <dbReference type="ChEBI" id="CHEBI:18420"/>
    </cofactor>
    <text evidence="7">Binds 1 Mg(2+) ion per subunit.</text>
</comment>
<protein>
    <recommendedName>
        <fullName evidence="7">Shikimate kinase</fullName>
        <shortName evidence="7">SK</shortName>
        <ecNumber evidence="7">2.7.1.71</ecNumber>
    </recommendedName>
</protein>
<feature type="binding site" evidence="7">
    <location>
        <position position="140"/>
    </location>
    <ligand>
        <name>substrate</name>
    </ligand>
</feature>
<dbReference type="GO" id="GO:0009073">
    <property type="term" value="P:aromatic amino acid family biosynthetic process"/>
    <property type="evidence" value="ECO:0007669"/>
    <property type="project" value="UniProtKB-KW"/>
</dbReference>
<keyword evidence="4 7" id="KW-0418">Kinase</keyword>
<keyword evidence="7" id="KW-0963">Cytoplasm</keyword>
<comment type="function">
    <text evidence="7">Catalyzes the specific phosphorylation of the 3-hydroxyl group of shikimic acid using ATP as a cosubstrate.</text>
</comment>
<evidence type="ECO:0000313" key="9">
    <source>
        <dbReference type="Proteomes" id="UP000050833"/>
    </source>
</evidence>
<dbReference type="Proteomes" id="UP000050833">
    <property type="component" value="Unassembled WGS sequence"/>
</dbReference>
<comment type="catalytic activity">
    <reaction evidence="7">
        <text>shikimate + ATP = 3-phosphoshikimate + ADP + H(+)</text>
        <dbReference type="Rhea" id="RHEA:13121"/>
        <dbReference type="ChEBI" id="CHEBI:15378"/>
        <dbReference type="ChEBI" id="CHEBI:30616"/>
        <dbReference type="ChEBI" id="CHEBI:36208"/>
        <dbReference type="ChEBI" id="CHEBI:145989"/>
        <dbReference type="ChEBI" id="CHEBI:456216"/>
        <dbReference type="EC" id="2.7.1.71"/>
    </reaction>
</comment>
<dbReference type="PANTHER" id="PTHR21087">
    <property type="entry name" value="SHIKIMATE KINASE"/>
    <property type="match status" value="1"/>
</dbReference>
<dbReference type="GO" id="GO:0009423">
    <property type="term" value="P:chorismate biosynthetic process"/>
    <property type="evidence" value="ECO:0007669"/>
    <property type="project" value="UniProtKB-UniRule"/>
</dbReference>
<comment type="pathway">
    <text evidence="7">Metabolic intermediate biosynthesis; chorismate biosynthesis; chorismate from D-erythrose 4-phosphate and phosphoenolpyruvate: step 5/7.</text>
</comment>
<feature type="binding site" evidence="7">
    <location>
        <position position="121"/>
    </location>
    <ligand>
        <name>ATP</name>
        <dbReference type="ChEBI" id="CHEBI:30616"/>
    </ligand>
</feature>
<sequence length="170" mass="18871">MNRLKEHIFMIGFMGVGKTSTSRILSKKLGVKENDTDAMIVKQEKKSIAEIFADEGEEYFRKTETGIIDKLAELEPCIVSCGGGMAMREVNVEKMKKIGKVVLLTATPETIYSHVKDSTNRPLLNGNMNIPYIKKLMEERAPKYNAAADIVIETDGCTPSQVADKIIDSL</sequence>
<reference evidence="8 9" key="1">
    <citation type="submission" date="2015-10" db="EMBL/GenBank/DDBJ databases">
        <title>Butyribacter intestini gen. nov., sp. nov., a butyric acid-producing bacterium of the family Lachnospiraceae isolated from the human faeces.</title>
        <authorList>
            <person name="Zou Y."/>
            <person name="Xue W."/>
            <person name="Luo G."/>
            <person name="Lv M."/>
        </authorList>
    </citation>
    <scope>NUCLEOTIDE SEQUENCE [LARGE SCALE GENOMIC DNA]</scope>
    <source>
        <strain evidence="8 9">TF01-11</strain>
    </source>
</reference>
<evidence type="ECO:0000256" key="1">
    <source>
        <dbReference type="ARBA" id="ARBA00022605"/>
    </source>
</evidence>
<dbReference type="CDD" id="cd00464">
    <property type="entry name" value="SK"/>
    <property type="match status" value="1"/>
</dbReference>
<dbReference type="EMBL" id="LLKB01000005">
    <property type="protein sequence ID" value="KQC84806.1"/>
    <property type="molecule type" value="Genomic_DNA"/>
</dbReference>
<accession>A0AAW3JSL1</accession>
<feature type="binding site" evidence="7">
    <location>
        <begin position="15"/>
        <end position="20"/>
    </location>
    <ligand>
        <name>ATP</name>
        <dbReference type="ChEBI" id="CHEBI:30616"/>
    </ligand>
</feature>
<dbReference type="GO" id="GO:0008652">
    <property type="term" value="P:amino acid biosynthetic process"/>
    <property type="evidence" value="ECO:0007669"/>
    <property type="project" value="UniProtKB-KW"/>
</dbReference>
<proteinExistence type="inferred from homology"/>
<keyword evidence="2 7" id="KW-0808">Transferase</keyword>
<comment type="subcellular location">
    <subcellularLocation>
        <location evidence="7">Cytoplasm</location>
    </subcellularLocation>
</comment>
<comment type="similarity">
    <text evidence="7">Belongs to the shikimate kinase family.</text>
</comment>
<evidence type="ECO:0000256" key="3">
    <source>
        <dbReference type="ARBA" id="ARBA00022741"/>
    </source>
</evidence>
<dbReference type="InterPro" id="IPR031322">
    <property type="entry name" value="Shikimate/glucono_kinase"/>
</dbReference>
<gene>
    <name evidence="7" type="primary">aroK</name>
    <name evidence="8" type="ORF">APZ18_08740</name>
</gene>
<evidence type="ECO:0000256" key="7">
    <source>
        <dbReference type="HAMAP-Rule" id="MF_00109"/>
    </source>
</evidence>
<comment type="caution">
    <text evidence="7">Lacks conserved residue(s) required for the propagation of feature annotation.</text>
</comment>
<evidence type="ECO:0000313" key="8">
    <source>
        <dbReference type="EMBL" id="KQC84806.1"/>
    </source>
</evidence>
<evidence type="ECO:0000256" key="6">
    <source>
        <dbReference type="ARBA" id="ARBA00023141"/>
    </source>
</evidence>
<comment type="subunit">
    <text evidence="7">Monomer.</text>
</comment>
<dbReference type="PANTHER" id="PTHR21087:SF16">
    <property type="entry name" value="SHIKIMATE KINASE 1, CHLOROPLASTIC"/>
    <property type="match status" value="1"/>
</dbReference>
<dbReference type="Pfam" id="PF01202">
    <property type="entry name" value="SKI"/>
    <property type="match status" value="1"/>
</dbReference>
<dbReference type="AlphaFoldDB" id="A0AAW3JSL1"/>
<keyword evidence="5 7" id="KW-0067">ATP-binding</keyword>
<dbReference type="SUPFAM" id="SSF52540">
    <property type="entry name" value="P-loop containing nucleoside triphosphate hydrolases"/>
    <property type="match status" value="1"/>
</dbReference>
<evidence type="ECO:0000256" key="5">
    <source>
        <dbReference type="ARBA" id="ARBA00022840"/>
    </source>
</evidence>